<dbReference type="SUPFAM" id="SSF52799">
    <property type="entry name" value="(Phosphotyrosine protein) phosphatases II"/>
    <property type="match status" value="1"/>
</dbReference>
<dbReference type="InterPro" id="IPR029021">
    <property type="entry name" value="Prot-tyrosine_phosphatase-like"/>
</dbReference>
<dbReference type="PRINTS" id="PR00700">
    <property type="entry name" value="PRTYPHPHTASE"/>
</dbReference>
<dbReference type="SMART" id="SM00194">
    <property type="entry name" value="PTPc"/>
    <property type="match status" value="1"/>
</dbReference>
<proteinExistence type="inferred from homology"/>
<name>A0A8H7PHG2_9FUNG</name>
<dbReference type="AlphaFoldDB" id="A0A8H7PHG2"/>
<feature type="domain" description="Tyrosine specific protein phosphatases" evidence="3">
    <location>
        <begin position="225"/>
        <end position="306"/>
    </location>
</feature>
<dbReference type="GO" id="GO:0004725">
    <property type="term" value="F:protein tyrosine phosphatase activity"/>
    <property type="evidence" value="ECO:0007669"/>
    <property type="project" value="InterPro"/>
</dbReference>
<dbReference type="InterPro" id="IPR050348">
    <property type="entry name" value="Protein-Tyr_Phosphatase"/>
</dbReference>
<gene>
    <name evidence="4" type="ORF">INT44_000132</name>
</gene>
<feature type="domain" description="Tyrosine-protein phosphatase" evidence="2">
    <location>
        <begin position="36"/>
        <end position="315"/>
    </location>
</feature>
<evidence type="ECO:0000313" key="5">
    <source>
        <dbReference type="Proteomes" id="UP000612746"/>
    </source>
</evidence>
<dbReference type="EMBL" id="JAEPRA010000017">
    <property type="protein sequence ID" value="KAG2174018.1"/>
    <property type="molecule type" value="Genomic_DNA"/>
</dbReference>
<dbReference type="PROSITE" id="PS00383">
    <property type="entry name" value="TYR_PHOSPHATASE_1"/>
    <property type="match status" value="1"/>
</dbReference>
<protein>
    <submittedName>
        <fullName evidence="4">Uncharacterized protein</fullName>
    </submittedName>
</protein>
<dbReference type="PANTHER" id="PTHR19134">
    <property type="entry name" value="RECEPTOR-TYPE TYROSINE-PROTEIN PHOSPHATASE"/>
    <property type="match status" value="1"/>
</dbReference>
<dbReference type="Proteomes" id="UP000612746">
    <property type="component" value="Unassembled WGS sequence"/>
</dbReference>
<evidence type="ECO:0000256" key="1">
    <source>
        <dbReference type="ARBA" id="ARBA00009649"/>
    </source>
</evidence>
<evidence type="ECO:0000313" key="4">
    <source>
        <dbReference type="EMBL" id="KAG2174018.1"/>
    </source>
</evidence>
<dbReference type="InterPro" id="IPR003595">
    <property type="entry name" value="Tyr_Pase_cat"/>
</dbReference>
<accession>A0A8H7PHG2</accession>
<dbReference type="InterPro" id="IPR000242">
    <property type="entry name" value="PTP_cat"/>
</dbReference>
<dbReference type="Gene3D" id="3.90.190.10">
    <property type="entry name" value="Protein tyrosine phosphatase superfamily"/>
    <property type="match status" value="1"/>
</dbReference>
<comment type="similarity">
    <text evidence="1">Belongs to the protein-tyrosine phosphatase family. Non-receptor class subfamily.</text>
</comment>
<organism evidence="4 5">
    <name type="scientific">Umbelopsis vinacea</name>
    <dbReference type="NCBI Taxonomy" id="44442"/>
    <lineage>
        <taxon>Eukaryota</taxon>
        <taxon>Fungi</taxon>
        <taxon>Fungi incertae sedis</taxon>
        <taxon>Mucoromycota</taxon>
        <taxon>Mucoromycotina</taxon>
        <taxon>Umbelopsidomycetes</taxon>
        <taxon>Umbelopsidales</taxon>
        <taxon>Umbelopsidaceae</taxon>
        <taxon>Umbelopsis</taxon>
    </lineage>
</organism>
<reference evidence="4" key="1">
    <citation type="submission" date="2020-12" db="EMBL/GenBank/DDBJ databases">
        <title>Metabolic potential, ecology and presence of endohyphal bacteria is reflected in genomic diversity of Mucoromycotina.</title>
        <authorList>
            <person name="Muszewska A."/>
            <person name="Okrasinska A."/>
            <person name="Steczkiewicz K."/>
            <person name="Drgas O."/>
            <person name="Orlowska M."/>
            <person name="Perlinska-Lenart U."/>
            <person name="Aleksandrzak-Piekarczyk T."/>
            <person name="Szatraj K."/>
            <person name="Zielenkiewicz U."/>
            <person name="Pilsyk S."/>
            <person name="Malc E."/>
            <person name="Mieczkowski P."/>
            <person name="Kruszewska J.S."/>
            <person name="Biernat P."/>
            <person name="Pawlowska J."/>
        </authorList>
    </citation>
    <scope>NUCLEOTIDE SEQUENCE</scope>
    <source>
        <strain evidence="4">WA0000051536</strain>
    </source>
</reference>
<comment type="caution">
    <text evidence="4">The sequence shown here is derived from an EMBL/GenBank/DDBJ whole genome shotgun (WGS) entry which is preliminary data.</text>
</comment>
<dbReference type="PROSITE" id="PS50055">
    <property type="entry name" value="TYR_PHOSPHATASE_PTP"/>
    <property type="match status" value="1"/>
</dbReference>
<dbReference type="InterPro" id="IPR016130">
    <property type="entry name" value="Tyr_Pase_AS"/>
</dbReference>
<keyword evidence="5" id="KW-1185">Reference proteome</keyword>
<dbReference type="CDD" id="cd18533">
    <property type="entry name" value="PTP_fungal"/>
    <property type="match status" value="1"/>
</dbReference>
<evidence type="ECO:0000259" key="2">
    <source>
        <dbReference type="PROSITE" id="PS50055"/>
    </source>
</evidence>
<dbReference type="SMART" id="SM00404">
    <property type="entry name" value="PTPc_motif"/>
    <property type="match status" value="1"/>
</dbReference>
<evidence type="ECO:0000259" key="3">
    <source>
        <dbReference type="PROSITE" id="PS50056"/>
    </source>
</evidence>
<dbReference type="PROSITE" id="PS50056">
    <property type="entry name" value="TYR_PHOSPHATASE_2"/>
    <property type="match status" value="1"/>
</dbReference>
<dbReference type="PANTHER" id="PTHR19134:SF449">
    <property type="entry name" value="TYROSINE-PROTEIN PHOSPHATASE 1"/>
    <property type="match status" value="1"/>
</dbReference>
<dbReference type="InterPro" id="IPR000387">
    <property type="entry name" value="Tyr_Pase_dom"/>
</dbReference>
<dbReference type="Pfam" id="PF00102">
    <property type="entry name" value="Y_phosphatase"/>
    <property type="match status" value="1"/>
</dbReference>
<sequence length="318" mass="36103">MSNIFIPQFLKRFFSLAPTERISYAQGCFRDLQVLQAKRLKDARDPTSTFSLSTALSPSLQDKNRYSDIIPFNHTRVVLDSIANDYINASHIKPPYNIPRSYIAAQGPVEESISDFWVMILEQSSTVIVCLTPEIEGGRHKCARYWPTWEEDRTKVFKLGRSKKLVVECVQQEEYHNDAECHIRRIQVQLFEDQMSAPVKTLSVIQLQFLGWQDHSALESTSSILQLIQLSNHLQEQNAQSGPVTVHCSAGCGRTGTFCVIDSAIALSNMMEQGELADDGQDYIFELADSFRRQRVTMVQAPSQYYFCYLALADGLMP</sequence>
<dbReference type="OrthoDB" id="10253954at2759"/>